<sequence>MNTYTVCFFGHREIYNLFELEEKLEEHIRILLESKEYVEFLVGRNGEFDQLVSSTVRRVKRNYRDDNSALVLVLPYLSAEYEKNEEAFQEYYDEVEICQSSSVAHFKAAMQVRNREMVDRADLVLCYIERKSGGAYQTVLYAKKQNKQIINLAGGMTTFCE</sequence>
<reference evidence="1" key="1">
    <citation type="submission" date="2012-11" db="EMBL/GenBank/DDBJ databases">
        <title>Dependencies among metagenomic species, viruses, plasmids and units of genetic variation.</title>
        <authorList>
            <person name="Nielsen H.B."/>
            <person name="Almeida M."/>
            <person name="Juncker A.S."/>
            <person name="Rasmussen S."/>
            <person name="Li J."/>
            <person name="Sunagawa S."/>
            <person name="Plichta D."/>
            <person name="Gautier L."/>
            <person name="Le Chatelier E."/>
            <person name="Peletier E."/>
            <person name="Bonde I."/>
            <person name="Nielsen T."/>
            <person name="Manichanh C."/>
            <person name="Arumugam M."/>
            <person name="Batto J."/>
            <person name="Santos M.B.Q.D."/>
            <person name="Blom N."/>
            <person name="Borruel N."/>
            <person name="Burgdorf K.S."/>
            <person name="Boumezbeur F."/>
            <person name="Casellas F."/>
            <person name="Dore J."/>
            <person name="Guarner F."/>
            <person name="Hansen T."/>
            <person name="Hildebrand F."/>
            <person name="Kaas R.S."/>
            <person name="Kennedy S."/>
            <person name="Kristiansen K."/>
            <person name="Kultima J.R."/>
            <person name="Leonard P."/>
            <person name="Levenez F."/>
            <person name="Lund O."/>
            <person name="Moumen B."/>
            <person name="Le Paslier D."/>
            <person name="Pons N."/>
            <person name="Pedersen O."/>
            <person name="Prifti E."/>
            <person name="Qin J."/>
            <person name="Raes J."/>
            <person name="Tap J."/>
            <person name="Tims S."/>
            <person name="Ussery D.W."/>
            <person name="Yamada T."/>
            <person name="MetaHit consortium"/>
            <person name="Renault P."/>
            <person name="Sicheritz-Ponten T."/>
            <person name="Bork P."/>
            <person name="Wang J."/>
            <person name="Brunak S."/>
            <person name="Ehrlich S.D."/>
        </authorList>
    </citation>
    <scope>NUCLEOTIDE SEQUENCE [LARGE SCALE GENOMIC DNA]</scope>
</reference>
<dbReference type="Gene3D" id="3.40.50.450">
    <property type="match status" value="1"/>
</dbReference>
<evidence type="ECO:0000313" key="2">
    <source>
        <dbReference type="Proteomes" id="UP000017938"/>
    </source>
</evidence>
<dbReference type="SUPFAM" id="SSF102405">
    <property type="entry name" value="MCP/YpsA-like"/>
    <property type="match status" value="1"/>
</dbReference>
<accession>R6U5L4</accession>
<name>R6U5L4_9BACT</name>
<evidence type="ECO:0000313" key="1">
    <source>
        <dbReference type="EMBL" id="CDC77349.1"/>
    </source>
</evidence>
<dbReference type="EMBL" id="CBFW010000436">
    <property type="protein sequence ID" value="CDC77349.1"/>
    <property type="molecule type" value="Genomic_DNA"/>
</dbReference>
<dbReference type="AlphaFoldDB" id="R6U5L4"/>
<dbReference type="Proteomes" id="UP000017938">
    <property type="component" value="Unassembled WGS sequence"/>
</dbReference>
<gene>
    <name evidence="1" type="ORF">BN580_00389</name>
</gene>
<protein>
    <submittedName>
        <fullName evidence="1">Uncharacterized protein</fullName>
    </submittedName>
</protein>
<organism evidence="1 2">
    <name type="scientific">Candidatus Colimorpha enterica</name>
    <dbReference type="NCBI Taxonomy" id="3083063"/>
    <lineage>
        <taxon>Bacteria</taxon>
        <taxon>Pseudomonadati</taxon>
        <taxon>Bacteroidota</taxon>
        <taxon>Bacteroidia</taxon>
        <taxon>Bacteroidales</taxon>
        <taxon>Candidatus Colimorpha</taxon>
    </lineage>
</organism>
<proteinExistence type="predicted"/>
<dbReference type="STRING" id="1263015.BN580_00389"/>
<comment type="caution">
    <text evidence="1">The sequence shown here is derived from an EMBL/GenBank/DDBJ whole genome shotgun (WGS) entry which is preliminary data.</text>
</comment>